<reference evidence="1 2" key="1">
    <citation type="submission" date="2016-11" db="EMBL/GenBank/DDBJ databases">
        <authorList>
            <person name="Jaros S."/>
            <person name="Januszkiewicz K."/>
            <person name="Wedrychowicz H."/>
        </authorList>
    </citation>
    <scope>NUCLEOTIDE SEQUENCE [LARGE SCALE GENOMIC DNA]</scope>
    <source>
        <strain evidence="1 2">DSM 26883</strain>
    </source>
</reference>
<sequence length="62" mass="7464">MIVSSGGDHVVRAQDYDERGNELLDVKYWDNRQIMIDYITRYGMTMRMEMKENDFTLFSKCF</sequence>
<gene>
    <name evidence="1" type="ORF">SAMN05444349_11585</name>
</gene>
<organism evidence="1 2">
    <name type="scientific">Bacteroides faecichinchillae</name>
    <dbReference type="NCBI Taxonomy" id="871325"/>
    <lineage>
        <taxon>Bacteria</taxon>
        <taxon>Pseudomonadati</taxon>
        <taxon>Bacteroidota</taxon>
        <taxon>Bacteroidia</taxon>
        <taxon>Bacteroidales</taxon>
        <taxon>Bacteroidaceae</taxon>
        <taxon>Bacteroides</taxon>
    </lineage>
</organism>
<dbReference type="STRING" id="871325.SAMN05444349_11585"/>
<dbReference type="Proteomes" id="UP000184436">
    <property type="component" value="Unassembled WGS sequence"/>
</dbReference>
<protein>
    <submittedName>
        <fullName evidence="1">Uncharacterized protein</fullName>
    </submittedName>
</protein>
<dbReference type="AlphaFoldDB" id="A0A1M5AJ04"/>
<accession>A0A1M5AJ04</accession>
<evidence type="ECO:0000313" key="2">
    <source>
        <dbReference type="Proteomes" id="UP000184436"/>
    </source>
</evidence>
<dbReference type="EMBL" id="FQVD01000015">
    <property type="protein sequence ID" value="SHF30106.1"/>
    <property type="molecule type" value="Genomic_DNA"/>
</dbReference>
<proteinExistence type="predicted"/>
<name>A0A1M5AJ04_9BACE</name>
<dbReference type="RefSeq" id="WP_025074870.1">
    <property type="nucleotide sequence ID" value="NZ_FQVD01000015.1"/>
</dbReference>
<evidence type="ECO:0000313" key="1">
    <source>
        <dbReference type="EMBL" id="SHF30106.1"/>
    </source>
</evidence>
<keyword evidence="2" id="KW-1185">Reference proteome</keyword>